<feature type="non-terminal residue" evidence="4">
    <location>
        <position position="1"/>
    </location>
</feature>
<feature type="region of interest" description="Disordered" evidence="2">
    <location>
        <begin position="1"/>
        <end position="33"/>
    </location>
</feature>
<dbReference type="EMBL" id="RJGP01000491">
    <property type="protein sequence ID" value="RVZ36126.1"/>
    <property type="molecule type" value="Genomic_DNA"/>
</dbReference>
<dbReference type="Pfam" id="PF03077">
    <property type="entry name" value="VacA2"/>
    <property type="match status" value="1"/>
</dbReference>
<feature type="coiled-coil region" evidence="1">
    <location>
        <begin position="46"/>
        <end position="105"/>
    </location>
</feature>
<feature type="non-terminal residue" evidence="4">
    <location>
        <position position="305"/>
    </location>
</feature>
<feature type="region of interest" description="Disordered" evidence="2">
    <location>
        <begin position="120"/>
        <end position="155"/>
    </location>
</feature>
<name>A0A438XHZ0_HELPX</name>
<evidence type="ECO:0000256" key="2">
    <source>
        <dbReference type="SAM" id="MobiDB-lite"/>
    </source>
</evidence>
<feature type="compositionally biased region" description="Pro residues" evidence="2">
    <location>
        <begin position="140"/>
        <end position="153"/>
    </location>
</feature>
<keyword evidence="1" id="KW-0175">Coiled coil</keyword>
<evidence type="ECO:0000259" key="3">
    <source>
        <dbReference type="Pfam" id="PF03077"/>
    </source>
</evidence>
<dbReference type="Proteomes" id="UP000289022">
    <property type="component" value="Unassembled WGS sequence"/>
</dbReference>
<gene>
    <name evidence="4" type="ORF">EC518_08240</name>
</gene>
<dbReference type="InterPro" id="IPR004311">
    <property type="entry name" value="Vacuolating_cytotoxin_put"/>
</dbReference>
<protein>
    <submittedName>
        <fullName evidence="4">Toxin</fullName>
    </submittedName>
</protein>
<organism evidence="4 5">
    <name type="scientific">Helicobacter pylori</name>
    <name type="common">Campylobacter pylori</name>
    <dbReference type="NCBI Taxonomy" id="210"/>
    <lineage>
        <taxon>Bacteria</taxon>
        <taxon>Pseudomonadati</taxon>
        <taxon>Campylobacterota</taxon>
        <taxon>Epsilonproteobacteria</taxon>
        <taxon>Campylobacterales</taxon>
        <taxon>Helicobacteraceae</taxon>
        <taxon>Helicobacter</taxon>
    </lineage>
</organism>
<dbReference type="AlphaFoldDB" id="A0A438XHZ0"/>
<proteinExistence type="predicted"/>
<evidence type="ECO:0000313" key="5">
    <source>
        <dbReference type="Proteomes" id="UP000289022"/>
    </source>
</evidence>
<evidence type="ECO:0000256" key="1">
    <source>
        <dbReference type="SAM" id="Coils"/>
    </source>
</evidence>
<evidence type="ECO:0000313" key="4">
    <source>
        <dbReference type="EMBL" id="RVZ36126.1"/>
    </source>
</evidence>
<comment type="caution">
    <text evidence="4">The sequence shown here is derived from an EMBL/GenBank/DDBJ whole genome shotgun (WGS) entry which is preliminary data.</text>
</comment>
<sequence>QQAQQTYQEDLTHSQNALNDVTSDNTIASNDTSYTQSKNATIAKDAQGLENTNQQIQQDKQALQGDLNKLKQLANSTTGFNEQAFNQAQKQEQQDEQTLQNDENTFNAEQDSLNKAIANAKHANPTPNPTPSPTKHTAPNTPPSQVPPTPTQNPPAESVWNGVYWLQNKTYSNKGVYYIDPNLSGQSGQSGNTLSTYTANLLGRSFSVNIQNGTLIIGNDTESVNDNGLIWIGHGGFGYITGTFNAANIYLTNNFKTGEGVSNSDGGGANITFKASDNITMDGLNYNDAETVTKMIQTGASQHSY</sequence>
<accession>A0A438XHZ0</accession>
<feature type="domain" description="Vacuolating cytotoxin putative" evidence="3">
    <location>
        <begin position="236"/>
        <end position="295"/>
    </location>
</feature>
<reference evidence="4 5" key="1">
    <citation type="submission" date="2018-11" db="EMBL/GenBank/DDBJ databases">
        <title>Genetic determinants and prediction of antibiotic resistance phenotypes in Helicobacter pylori.</title>
        <authorList>
            <person name="Wagner K."/>
        </authorList>
    </citation>
    <scope>NUCLEOTIDE SEQUENCE [LARGE SCALE GENOMIC DNA]</scope>
    <source>
        <strain evidence="4 5">ZH70</strain>
    </source>
</reference>